<evidence type="ECO:0008006" key="4">
    <source>
        <dbReference type="Google" id="ProtNLM"/>
    </source>
</evidence>
<name>A0A2P6PGC4_ROSCH</name>
<accession>A0A2P6PGC4</accession>
<dbReference type="Proteomes" id="UP000238479">
    <property type="component" value="Chromosome 7"/>
</dbReference>
<keyword evidence="1" id="KW-0732">Signal</keyword>
<evidence type="ECO:0000313" key="3">
    <source>
        <dbReference type="Proteomes" id="UP000238479"/>
    </source>
</evidence>
<gene>
    <name evidence="2" type="ORF">RchiOBHm_Chr7g0234141</name>
</gene>
<keyword evidence="3" id="KW-1185">Reference proteome</keyword>
<comment type="caution">
    <text evidence="2">The sequence shown here is derived from an EMBL/GenBank/DDBJ whole genome shotgun (WGS) entry which is preliminary data.</text>
</comment>
<proteinExistence type="predicted"/>
<dbReference type="Gramene" id="PRQ20983">
    <property type="protein sequence ID" value="PRQ20983"/>
    <property type="gene ID" value="RchiOBHm_Chr7g0234141"/>
</dbReference>
<organism evidence="2 3">
    <name type="scientific">Rosa chinensis</name>
    <name type="common">China rose</name>
    <dbReference type="NCBI Taxonomy" id="74649"/>
    <lineage>
        <taxon>Eukaryota</taxon>
        <taxon>Viridiplantae</taxon>
        <taxon>Streptophyta</taxon>
        <taxon>Embryophyta</taxon>
        <taxon>Tracheophyta</taxon>
        <taxon>Spermatophyta</taxon>
        <taxon>Magnoliopsida</taxon>
        <taxon>eudicotyledons</taxon>
        <taxon>Gunneridae</taxon>
        <taxon>Pentapetalae</taxon>
        <taxon>rosids</taxon>
        <taxon>fabids</taxon>
        <taxon>Rosales</taxon>
        <taxon>Rosaceae</taxon>
        <taxon>Rosoideae</taxon>
        <taxon>Rosoideae incertae sedis</taxon>
        <taxon>Rosa</taxon>
    </lineage>
</organism>
<feature type="chain" id="PRO_5015192345" description="Secreted protein" evidence="1">
    <location>
        <begin position="22"/>
        <end position="67"/>
    </location>
</feature>
<reference evidence="2 3" key="1">
    <citation type="journal article" date="2018" name="Nat. Genet.">
        <title>The Rosa genome provides new insights in the design of modern roses.</title>
        <authorList>
            <person name="Bendahmane M."/>
        </authorList>
    </citation>
    <scope>NUCLEOTIDE SEQUENCE [LARGE SCALE GENOMIC DNA]</scope>
    <source>
        <strain evidence="3">cv. Old Blush</strain>
    </source>
</reference>
<dbReference type="EMBL" id="PDCK01000045">
    <property type="protein sequence ID" value="PRQ20983.1"/>
    <property type="molecule type" value="Genomic_DNA"/>
</dbReference>
<evidence type="ECO:0000256" key="1">
    <source>
        <dbReference type="SAM" id="SignalP"/>
    </source>
</evidence>
<feature type="signal peptide" evidence="1">
    <location>
        <begin position="1"/>
        <end position="21"/>
    </location>
</feature>
<sequence>MFLRCRFMFLICRFMFLKCLAKTTPLIPDIRRINMIEYWENYLAVCFLTLEDVQQLVKTPTRTCIVV</sequence>
<protein>
    <recommendedName>
        <fullName evidence="4">Secreted protein</fullName>
    </recommendedName>
</protein>
<evidence type="ECO:0000313" key="2">
    <source>
        <dbReference type="EMBL" id="PRQ20983.1"/>
    </source>
</evidence>
<dbReference type="AlphaFoldDB" id="A0A2P6PGC4"/>